<dbReference type="EMBL" id="CP003388">
    <property type="protein sequence ID" value="AFD56459.1"/>
    <property type="molecule type" value="Genomic_DNA"/>
</dbReference>
<proteinExistence type="predicted"/>
<protein>
    <submittedName>
        <fullName evidence="1">Uncharacterized protein</fullName>
    </submittedName>
</protein>
<reference evidence="1 2" key="1">
    <citation type="journal article" date="2012" name="J. Bacteriol.">
        <title>Complete genome sequence of Riemerella anatipestifer reference strain.</title>
        <authorList>
            <person name="Wang X."/>
            <person name="Zhu D."/>
            <person name="Wang M."/>
            <person name="Cheng A."/>
            <person name="Jia R."/>
            <person name="Zhou Y."/>
            <person name="Chen Z."/>
            <person name="Luo Q."/>
            <person name="Liu F."/>
            <person name="Wang Y."/>
            <person name="Chen X.Y."/>
        </authorList>
    </citation>
    <scope>NUCLEOTIDE SEQUENCE [LARGE SCALE GENOMIC DNA]</scope>
    <source>
        <strain evidence="2">DSM 15868</strain>
    </source>
</reference>
<dbReference type="HOGENOM" id="CLU_3257175_0_0_10"/>
<organism evidence="1 2">
    <name type="scientific">Riemerella anatipestifer (strain ATCC 11845 / DSM 15868 / JCM 9532 / NCTC 11014)</name>
    <dbReference type="NCBI Taxonomy" id="693978"/>
    <lineage>
        <taxon>Bacteria</taxon>
        <taxon>Pseudomonadati</taxon>
        <taxon>Bacteroidota</taxon>
        <taxon>Flavobacteriia</taxon>
        <taxon>Flavobacteriales</taxon>
        <taxon>Weeksellaceae</taxon>
        <taxon>Riemerella</taxon>
    </lineage>
</organism>
<dbReference type="PATRIC" id="fig|693978.17.peg.1558"/>
<evidence type="ECO:0000313" key="1">
    <source>
        <dbReference type="EMBL" id="AFD56459.1"/>
    </source>
</evidence>
<sequence>MSIYIDYQISKNNIVKINKKTWIELKKVSIFATTKEELSLLE</sequence>
<dbReference type="AlphaFoldDB" id="H8MC68"/>
<gene>
    <name evidence="1" type="ORF">RA0C_1567</name>
</gene>
<dbReference type="KEGG" id="rai:RA0C_1567"/>
<dbReference type="Proteomes" id="UP000010093">
    <property type="component" value="Chromosome"/>
</dbReference>
<evidence type="ECO:0000313" key="2">
    <source>
        <dbReference type="Proteomes" id="UP000010093"/>
    </source>
</evidence>
<accession>H8MC68</accession>
<name>H8MC68_RIEAD</name>